<feature type="region of interest" description="Disordered" evidence="3">
    <location>
        <begin position="89"/>
        <end position="127"/>
    </location>
</feature>
<dbReference type="GO" id="GO:0003723">
    <property type="term" value="F:RNA binding"/>
    <property type="evidence" value="ECO:0007669"/>
    <property type="project" value="UniProtKB-KW"/>
</dbReference>
<accession>A0A941JU99</accession>
<comment type="caution">
    <text evidence="4">The sequence shown here is derived from an EMBL/GenBank/DDBJ whole genome shotgun (WGS) entry which is preliminary data.</text>
</comment>
<dbReference type="Proteomes" id="UP000767446">
    <property type="component" value="Unassembled WGS sequence"/>
</dbReference>
<organism evidence="4 5">
    <name type="scientific">Gomphosphaeria aponina SAG 52.96 = DSM 107014</name>
    <dbReference type="NCBI Taxonomy" id="1521640"/>
    <lineage>
        <taxon>Bacteria</taxon>
        <taxon>Bacillati</taxon>
        <taxon>Cyanobacteriota</taxon>
        <taxon>Cyanophyceae</taxon>
        <taxon>Oscillatoriophycideae</taxon>
        <taxon>Chroococcales</taxon>
        <taxon>Gomphosphaeriaceae</taxon>
        <taxon>Gomphosphaeria</taxon>
    </lineage>
</organism>
<keyword evidence="2" id="KW-0694">RNA-binding</keyword>
<dbReference type="InterPro" id="IPR020627">
    <property type="entry name" value="KhpA"/>
</dbReference>
<sequence>MPNTTPPSPDYSGLMQFLVQPLLDSPAALSIDCEQFNNNQRVWIRLAFEPSDKGRVFGRSGRNIQAIRTVLTTAATAAGQSLYLDIYDKDKKSDPSQVSDYPEKEERHKVSSRRSDIPKPSVKSRYQ</sequence>
<name>A0A941JU99_9CHRO</name>
<evidence type="ECO:0000313" key="5">
    <source>
        <dbReference type="Proteomes" id="UP000767446"/>
    </source>
</evidence>
<dbReference type="PANTHER" id="PTHR34654:SF1">
    <property type="entry name" value="RNA-BINDING PROTEIN KHPA"/>
    <property type="match status" value="1"/>
</dbReference>
<keyword evidence="1" id="KW-0963">Cytoplasm</keyword>
<proteinExistence type="predicted"/>
<evidence type="ECO:0000313" key="4">
    <source>
        <dbReference type="EMBL" id="MBR8826285.1"/>
    </source>
</evidence>
<evidence type="ECO:0000256" key="1">
    <source>
        <dbReference type="ARBA" id="ARBA00022490"/>
    </source>
</evidence>
<evidence type="ECO:0000256" key="3">
    <source>
        <dbReference type="SAM" id="MobiDB-lite"/>
    </source>
</evidence>
<dbReference type="AlphaFoldDB" id="A0A941JU99"/>
<dbReference type="CDD" id="cd22533">
    <property type="entry name" value="KH-II_YlqC-like"/>
    <property type="match status" value="1"/>
</dbReference>
<evidence type="ECO:0000256" key="2">
    <source>
        <dbReference type="ARBA" id="ARBA00022884"/>
    </source>
</evidence>
<gene>
    <name evidence="4" type="ORF">DSM107014_00015</name>
</gene>
<dbReference type="EMBL" id="JADQBC010000001">
    <property type="protein sequence ID" value="MBR8826285.1"/>
    <property type="molecule type" value="Genomic_DNA"/>
</dbReference>
<dbReference type="PANTHER" id="PTHR34654">
    <property type="entry name" value="UPF0109 PROTEIN SCO5592"/>
    <property type="match status" value="1"/>
</dbReference>
<dbReference type="Pfam" id="PF13083">
    <property type="entry name" value="KH_KhpA-B"/>
    <property type="match status" value="1"/>
</dbReference>
<feature type="compositionally biased region" description="Basic and acidic residues" evidence="3">
    <location>
        <begin position="101"/>
        <end position="117"/>
    </location>
</feature>
<reference evidence="4" key="1">
    <citation type="submission" date="2021-02" db="EMBL/GenBank/DDBJ databases">
        <title>Metagenome analyses of Stigonema ocellatum DSM 106950, Chlorogloea purpurea SAG 13.99 and Gomphosphaeria aponina DSM 107014.</title>
        <authorList>
            <person name="Marter P."/>
            <person name="Huang S."/>
        </authorList>
    </citation>
    <scope>NUCLEOTIDE SEQUENCE</scope>
    <source>
        <strain evidence="4">JP213</strain>
    </source>
</reference>
<protein>
    <submittedName>
        <fullName evidence="4">KH domain-containing protein</fullName>
    </submittedName>
</protein>